<name>A0A022KZQ8_9MICO</name>
<dbReference type="OrthoDB" id="5171895at2"/>
<organism evidence="2 3">
    <name type="scientific">Brachybacterium muris UCD-AY4</name>
    <dbReference type="NCBI Taxonomy" id="1249481"/>
    <lineage>
        <taxon>Bacteria</taxon>
        <taxon>Bacillati</taxon>
        <taxon>Actinomycetota</taxon>
        <taxon>Actinomycetes</taxon>
        <taxon>Micrococcales</taxon>
        <taxon>Dermabacteraceae</taxon>
        <taxon>Brachybacterium</taxon>
    </lineage>
</organism>
<comment type="caution">
    <text evidence="2">The sequence shown here is derived from an EMBL/GenBank/DDBJ whole genome shotgun (WGS) entry which is preliminary data.</text>
</comment>
<proteinExistence type="predicted"/>
<sequence length="311" mass="32058">MLPLVMVLLFAGIAGGSYLALQRYGSPLNEGTCTARGLGTSHRYTVDRVANAALISAVAVDRGLPPRAASIALATAYQESQLLNIDYGDRDSVGLFQQRPSQGWGTVEQIMDPVYSSNAFYDVLVTIDGYASADINDVAQQVQRSGFPEAYRDHETEGRLYASALTGQSGANLVCTLAPASGTFSPEGVRSELARQFPRLTEAGRVTSSLESAASVAPAVPEGAGATALAIDVGGDEALGWAIANWAVARAAEDGVVQVSYAGGVWDRSARGEDADTWSTVGPGTGPGAGDDSTAGDAGDPDRVVVLVSAG</sequence>
<dbReference type="STRING" id="1249481.D641_0104955"/>
<evidence type="ECO:0000313" key="3">
    <source>
        <dbReference type="Proteomes" id="UP000019754"/>
    </source>
</evidence>
<protein>
    <recommendedName>
        <fullName evidence="4">Co/Zn/Cd efflux system component</fullName>
    </recommendedName>
</protein>
<accession>A0A022KZQ8</accession>
<dbReference type="Proteomes" id="UP000019754">
    <property type="component" value="Unassembled WGS sequence"/>
</dbReference>
<keyword evidence="3" id="KW-1185">Reference proteome</keyword>
<dbReference type="EMBL" id="AORC01000005">
    <property type="protein sequence ID" value="EYT50131.1"/>
    <property type="molecule type" value="Genomic_DNA"/>
</dbReference>
<evidence type="ECO:0008006" key="4">
    <source>
        <dbReference type="Google" id="ProtNLM"/>
    </source>
</evidence>
<reference evidence="2 3" key="1">
    <citation type="journal article" date="2013" name="Genome Announc.">
        <title>Draft genome sequence of an Actinobacterium, Brachybacterium muris strain UCD-AY4.</title>
        <authorList>
            <person name="Lo J.R."/>
            <person name="Lang J.M."/>
            <person name="Darling A.E."/>
            <person name="Eisen J.A."/>
            <person name="Coil D.A."/>
        </authorList>
    </citation>
    <scope>NUCLEOTIDE SEQUENCE [LARGE SCALE GENOMIC DNA]</scope>
    <source>
        <strain evidence="2 3">UCD-AY4</strain>
    </source>
</reference>
<feature type="region of interest" description="Disordered" evidence="1">
    <location>
        <begin position="270"/>
        <end position="301"/>
    </location>
</feature>
<evidence type="ECO:0000256" key="1">
    <source>
        <dbReference type="SAM" id="MobiDB-lite"/>
    </source>
</evidence>
<dbReference type="AlphaFoldDB" id="A0A022KZQ8"/>
<evidence type="ECO:0000313" key="2">
    <source>
        <dbReference type="EMBL" id="EYT50131.1"/>
    </source>
</evidence>
<gene>
    <name evidence="2" type="ORF">D641_0104955</name>
</gene>
<dbReference type="HOGENOM" id="CLU_068874_0_0_11"/>